<name>A0A5S9M9Y1_BACIA</name>
<accession>A0A5S9M9Y1</accession>
<evidence type="ECO:0000313" key="2">
    <source>
        <dbReference type="EMBL" id="BBP88346.1"/>
    </source>
</evidence>
<evidence type="ECO:0000313" key="3">
    <source>
        <dbReference type="Proteomes" id="UP000464658"/>
    </source>
</evidence>
<protein>
    <submittedName>
        <fullName evidence="2">Uncharacterized protein</fullName>
    </submittedName>
</protein>
<proteinExistence type="predicted"/>
<organism evidence="2 3">
    <name type="scientific">Bacillus safensis</name>
    <dbReference type="NCBI Taxonomy" id="561879"/>
    <lineage>
        <taxon>Bacteria</taxon>
        <taxon>Bacillati</taxon>
        <taxon>Bacillota</taxon>
        <taxon>Bacilli</taxon>
        <taxon>Bacillales</taxon>
        <taxon>Bacillaceae</taxon>
        <taxon>Bacillus</taxon>
    </lineage>
</organism>
<gene>
    <name evidence="2" type="ORF">BsIDN1_19640</name>
</gene>
<dbReference type="Proteomes" id="UP000464658">
    <property type="component" value="Chromosome"/>
</dbReference>
<sequence length="65" mass="7844">MEELKKRSSQTAAAFEKLKKNSKKDHHEKIDQSFQAIEQLYFYVCEFERAFTEWVKENKVRSSQN</sequence>
<dbReference type="AlphaFoldDB" id="A0A5S9M9Y1"/>
<feature type="region of interest" description="Disordered" evidence="1">
    <location>
        <begin position="1"/>
        <end position="27"/>
    </location>
</feature>
<reference evidence="2 3" key="1">
    <citation type="submission" date="2019-12" db="EMBL/GenBank/DDBJ databases">
        <title>Full genome sequence of a Bacillus safensis strain isolated from commercially available natto in Indonesia.</title>
        <authorList>
            <person name="Yoshida M."/>
            <person name="Uomi M."/>
            <person name="Waturangi D."/>
            <person name="Ekaputri J.J."/>
            <person name="Setiamarga D.H.E."/>
        </authorList>
    </citation>
    <scope>NUCLEOTIDE SEQUENCE [LARGE SCALE GENOMIC DNA]</scope>
    <source>
        <strain evidence="2 3">IDN1</strain>
    </source>
</reference>
<dbReference type="EMBL" id="AP021906">
    <property type="protein sequence ID" value="BBP88346.1"/>
    <property type="molecule type" value="Genomic_DNA"/>
</dbReference>
<evidence type="ECO:0000256" key="1">
    <source>
        <dbReference type="SAM" id="MobiDB-lite"/>
    </source>
</evidence>